<evidence type="ECO:0000313" key="3">
    <source>
        <dbReference type="Proteomes" id="UP000636264"/>
    </source>
</evidence>
<accession>A0A916W3F4</accession>
<protein>
    <submittedName>
        <fullName evidence="2">Phenylacetic acid degradation protein</fullName>
    </submittedName>
</protein>
<reference evidence="2" key="2">
    <citation type="submission" date="2020-09" db="EMBL/GenBank/DDBJ databases">
        <authorList>
            <person name="Sun Q."/>
            <person name="Zhou Y."/>
        </authorList>
    </citation>
    <scope>NUCLEOTIDE SEQUENCE</scope>
    <source>
        <strain evidence="2">CGMCC 1.15320</strain>
    </source>
</reference>
<proteinExistence type="predicted"/>
<dbReference type="NCBIfam" id="TIGR00369">
    <property type="entry name" value="unchar_dom_1"/>
    <property type="match status" value="1"/>
</dbReference>
<dbReference type="Pfam" id="PF14539">
    <property type="entry name" value="DUF4442"/>
    <property type="match status" value="1"/>
</dbReference>
<keyword evidence="3" id="KW-1185">Reference proteome</keyword>
<dbReference type="AlphaFoldDB" id="A0A916W3F4"/>
<dbReference type="SUPFAM" id="SSF54637">
    <property type="entry name" value="Thioesterase/thiol ester dehydrase-isomerase"/>
    <property type="match status" value="1"/>
</dbReference>
<gene>
    <name evidence="2" type="ORF">GCM10011385_15730</name>
</gene>
<dbReference type="InterPro" id="IPR027961">
    <property type="entry name" value="DUF4442"/>
</dbReference>
<sequence>MSLVRFETNPPYAEFLGIDIVRREVDGVEAHLPFKPELQNRKGDVHGGAIASLIDMSLGAASYADLGTSAAASTLSITVNYLNAAKGDLRCFARCVRRGRSIRFVEAEVLDDKDEVVAKAVATFKVFPGKPAE</sequence>
<dbReference type="CDD" id="cd03443">
    <property type="entry name" value="PaaI_thioesterase"/>
    <property type="match status" value="1"/>
</dbReference>
<keyword evidence="1" id="KW-0378">Hydrolase</keyword>
<dbReference type="Gene3D" id="3.10.129.10">
    <property type="entry name" value="Hotdog Thioesterase"/>
    <property type="match status" value="1"/>
</dbReference>
<comment type="caution">
    <text evidence="2">The sequence shown here is derived from an EMBL/GenBank/DDBJ whole genome shotgun (WGS) entry which is preliminary data.</text>
</comment>
<name>A0A916W3F4_9HYPH</name>
<dbReference type="Proteomes" id="UP000636264">
    <property type="component" value="Unassembled WGS sequence"/>
</dbReference>
<evidence type="ECO:0000256" key="1">
    <source>
        <dbReference type="ARBA" id="ARBA00022801"/>
    </source>
</evidence>
<organism evidence="2 3">
    <name type="scientific">Nitratireductor aestuarii</name>
    <dbReference type="NCBI Taxonomy" id="1735103"/>
    <lineage>
        <taxon>Bacteria</taxon>
        <taxon>Pseudomonadati</taxon>
        <taxon>Pseudomonadota</taxon>
        <taxon>Alphaproteobacteria</taxon>
        <taxon>Hyphomicrobiales</taxon>
        <taxon>Phyllobacteriaceae</taxon>
        <taxon>Nitratireductor</taxon>
    </lineage>
</organism>
<dbReference type="PANTHER" id="PTHR21660">
    <property type="entry name" value="THIOESTERASE SUPERFAMILY MEMBER-RELATED"/>
    <property type="match status" value="1"/>
</dbReference>
<dbReference type="PANTHER" id="PTHR21660:SF1">
    <property type="entry name" value="ACYL-COENZYME A THIOESTERASE 13"/>
    <property type="match status" value="1"/>
</dbReference>
<dbReference type="RefSeq" id="WP_188720458.1">
    <property type="nucleotide sequence ID" value="NZ_BMIF01000004.1"/>
</dbReference>
<dbReference type="InterPro" id="IPR029069">
    <property type="entry name" value="HotDog_dom_sf"/>
</dbReference>
<dbReference type="InterPro" id="IPR003736">
    <property type="entry name" value="PAAI_dom"/>
</dbReference>
<dbReference type="GO" id="GO:0047617">
    <property type="term" value="F:fatty acyl-CoA hydrolase activity"/>
    <property type="evidence" value="ECO:0007669"/>
    <property type="project" value="InterPro"/>
</dbReference>
<reference evidence="2" key="1">
    <citation type="journal article" date="2014" name="Int. J. Syst. Evol. Microbiol.">
        <title>Complete genome sequence of Corynebacterium casei LMG S-19264T (=DSM 44701T), isolated from a smear-ripened cheese.</title>
        <authorList>
            <consortium name="US DOE Joint Genome Institute (JGI-PGF)"/>
            <person name="Walter F."/>
            <person name="Albersmeier A."/>
            <person name="Kalinowski J."/>
            <person name="Ruckert C."/>
        </authorList>
    </citation>
    <scope>NUCLEOTIDE SEQUENCE</scope>
    <source>
        <strain evidence="2">CGMCC 1.15320</strain>
    </source>
</reference>
<evidence type="ECO:0000313" key="2">
    <source>
        <dbReference type="EMBL" id="GGA62826.1"/>
    </source>
</evidence>
<dbReference type="EMBL" id="BMIF01000004">
    <property type="protein sequence ID" value="GGA62826.1"/>
    <property type="molecule type" value="Genomic_DNA"/>
</dbReference>
<dbReference type="InterPro" id="IPR039298">
    <property type="entry name" value="ACOT13"/>
</dbReference>